<keyword evidence="8" id="KW-0406">Ion transport</keyword>
<accession>A0A1H8HD90</accession>
<evidence type="ECO:0000256" key="7">
    <source>
        <dbReference type="ARBA" id="ARBA00023004"/>
    </source>
</evidence>
<dbReference type="InterPro" id="IPR036942">
    <property type="entry name" value="Beta-barrel_TonB_sf"/>
</dbReference>
<evidence type="ECO:0000256" key="1">
    <source>
        <dbReference type="ARBA" id="ARBA00004571"/>
    </source>
</evidence>
<dbReference type="EMBL" id="FOCI01000020">
    <property type="protein sequence ID" value="SEN53969.1"/>
    <property type="molecule type" value="Genomic_DNA"/>
</dbReference>
<evidence type="ECO:0000256" key="3">
    <source>
        <dbReference type="ARBA" id="ARBA00022452"/>
    </source>
</evidence>
<dbReference type="AlphaFoldDB" id="A0A1H8HD90"/>
<keyword evidence="15" id="KW-0675">Receptor</keyword>
<dbReference type="PANTHER" id="PTHR32552:SF68">
    <property type="entry name" value="FERRICHROME OUTER MEMBRANE TRANSPORTER_PHAGE RECEPTOR"/>
    <property type="match status" value="1"/>
</dbReference>
<gene>
    <name evidence="15" type="ORF">SAMN04488003_12044</name>
</gene>
<evidence type="ECO:0000256" key="11">
    <source>
        <dbReference type="ARBA" id="ARBA00023237"/>
    </source>
</evidence>
<evidence type="ECO:0000256" key="12">
    <source>
        <dbReference type="PROSITE-ProRule" id="PRU01360"/>
    </source>
</evidence>
<comment type="subcellular location">
    <subcellularLocation>
        <location evidence="1 12">Cell outer membrane</location>
        <topology evidence="1 12">Multi-pass membrane protein</topology>
    </subcellularLocation>
</comment>
<keyword evidence="11 12" id="KW-0998">Cell outer membrane</keyword>
<organism evidence="15 16">
    <name type="scientific">Loktanella fryxellensis</name>
    <dbReference type="NCBI Taxonomy" id="245187"/>
    <lineage>
        <taxon>Bacteria</taxon>
        <taxon>Pseudomonadati</taxon>
        <taxon>Pseudomonadota</taxon>
        <taxon>Alphaproteobacteria</taxon>
        <taxon>Rhodobacterales</taxon>
        <taxon>Roseobacteraceae</taxon>
        <taxon>Loktanella</taxon>
    </lineage>
</organism>
<feature type="domain" description="TonB-dependent receptor-like beta-barrel" evidence="14">
    <location>
        <begin position="8"/>
        <end position="397"/>
    </location>
</feature>
<proteinExistence type="inferred from homology"/>
<keyword evidence="16" id="KW-1185">Reference proteome</keyword>
<evidence type="ECO:0000313" key="15">
    <source>
        <dbReference type="EMBL" id="SEN53969.1"/>
    </source>
</evidence>
<dbReference type="InterPro" id="IPR039426">
    <property type="entry name" value="TonB-dep_rcpt-like"/>
</dbReference>
<evidence type="ECO:0000256" key="6">
    <source>
        <dbReference type="ARBA" id="ARBA00022729"/>
    </source>
</evidence>
<keyword evidence="4" id="KW-0410">Iron transport</keyword>
<dbReference type="PROSITE" id="PS52016">
    <property type="entry name" value="TONB_DEPENDENT_REC_3"/>
    <property type="match status" value="1"/>
</dbReference>
<evidence type="ECO:0000313" key="16">
    <source>
        <dbReference type="Proteomes" id="UP000199585"/>
    </source>
</evidence>
<dbReference type="STRING" id="245187.SAMN04488003_12044"/>
<evidence type="ECO:0000256" key="4">
    <source>
        <dbReference type="ARBA" id="ARBA00022496"/>
    </source>
</evidence>
<dbReference type="Pfam" id="PF00593">
    <property type="entry name" value="TonB_dep_Rec_b-barrel"/>
    <property type="match status" value="1"/>
</dbReference>
<dbReference type="Proteomes" id="UP000199585">
    <property type="component" value="Unassembled WGS sequence"/>
</dbReference>
<evidence type="ECO:0000256" key="2">
    <source>
        <dbReference type="ARBA" id="ARBA00022448"/>
    </source>
</evidence>
<protein>
    <submittedName>
        <fullName evidence="15">TonB dependent receptor</fullName>
    </submittedName>
</protein>
<dbReference type="GO" id="GO:0009279">
    <property type="term" value="C:cell outer membrane"/>
    <property type="evidence" value="ECO:0007669"/>
    <property type="project" value="UniProtKB-SubCell"/>
</dbReference>
<feature type="region of interest" description="Disordered" evidence="13">
    <location>
        <begin position="1"/>
        <end position="20"/>
    </location>
</feature>
<evidence type="ECO:0000256" key="5">
    <source>
        <dbReference type="ARBA" id="ARBA00022692"/>
    </source>
</evidence>
<keyword evidence="10 12" id="KW-0472">Membrane</keyword>
<evidence type="ECO:0000259" key="14">
    <source>
        <dbReference type="Pfam" id="PF00593"/>
    </source>
</evidence>
<reference evidence="15 16" key="1">
    <citation type="submission" date="2016-10" db="EMBL/GenBank/DDBJ databases">
        <authorList>
            <person name="de Groot N.N."/>
        </authorList>
    </citation>
    <scope>NUCLEOTIDE SEQUENCE [LARGE SCALE GENOMIC DNA]</scope>
    <source>
        <strain evidence="15 16">DSM 16213</strain>
    </source>
</reference>
<dbReference type="GO" id="GO:0015344">
    <property type="term" value="F:siderophore uptake transmembrane transporter activity"/>
    <property type="evidence" value="ECO:0007669"/>
    <property type="project" value="TreeGrafter"/>
</dbReference>
<dbReference type="RefSeq" id="WP_245731562.1">
    <property type="nucleotide sequence ID" value="NZ_FOCI01000020.1"/>
</dbReference>
<keyword evidence="2 12" id="KW-0813">Transport</keyword>
<dbReference type="InterPro" id="IPR000531">
    <property type="entry name" value="Beta-barrel_TonB"/>
</dbReference>
<evidence type="ECO:0000256" key="13">
    <source>
        <dbReference type="SAM" id="MobiDB-lite"/>
    </source>
</evidence>
<evidence type="ECO:0000256" key="8">
    <source>
        <dbReference type="ARBA" id="ARBA00023065"/>
    </source>
</evidence>
<keyword evidence="6" id="KW-0732">Signal</keyword>
<comment type="similarity">
    <text evidence="12">Belongs to the TonB-dependent receptor family.</text>
</comment>
<dbReference type="Gene3D" id="2.40.170.20">
    <property type="entry name" value="TonB-dependent receptor, beta-barrel domain"/>
    <property type="match status" value="1"/>
</dbReference>
<dbReference type="PANTHER" id="PTHR32552">
    <property type="entry name" value="FERRICHROME IRON RECEPTOR-RELATED"/>
    <property type="match status" value="1"/>
</dbReference>
<keyword evidence="7" id="KW-0408">Iron</keyword>
<keyword evidence="9" id="KW-0798">TonB box</keyword>
<evidence type="ECO:0000256" key="9">
    <source>
        <dbReference type="ARBA" id="ARBA00023077"/>
    </source>
</evidence>
<name>A0A1H8HD90_9RHOB</name>
<sequence>MSSTANYSSDPNQNDQDTDRTSATVLAHHDVTDALQLRANLRYSALTDGFGYVYLAEGTGPDGTIYNRAYFGQDRDVRELVGNVILQYDAQFAAFDSSTLAGIEFNDGQSDVTAAFGAASPIDIANPVNGPDAVPATYLDETRDALTRSAFVQQNLSFDDRIIATVGLRRDWLELETTSRLTGQTAQADYAETSWRGALTYKVSDALSVYGSYVESVAPPSIGVEPERGSQYEVGVKYEPAGVNGIVSAAVFDLTKDNVSASVVQGDGTIRQQLIGAYRARGFEVEGKAELTDSLEVIAGYSYIDTEVERGTARGVDVTGDTFGTVPTHTASVWVNYTQPAGEVLNAQTFGGGVRYVGDYFYGIPNEGKSDAALLVDASYGYALEEDAEVTVNVSNLFDEQHVVGAGTANYYNPGRSIAVTLRQSW</sequence>
<dbReference type="SUPFAM" id="SSF56935">
    <property type="entry name" value="Porins"/>
    <property type="match status" value="1"/>
</dbReference>
<feature type="compositionally biased region" description="Polar residues" evidence="13">
    <location>
        <begin position="1"/>
        <end position="15"/>
    </location>
</feature>
<evidence type="ECO:0000256" key="10">
    <source>
        <dbReference type="ARBA" id="ARBA00023136"/>
    </source>
</evidence>
<keyword evidence="3 12" id="KW-1134">Transmembrane beta strand</keyword>
<keyword evidence="5 12" id="KW-0812">Transmembrane</keyword>